<feature type="chain" id="PRO_5010381266" description="Lipoprotein" evidence="1">
    <location>
        <begin position="20"/>
        <end position="101"/>
    </location>
</feature>
<evidence type="ECO:0000313" key="2">
    <source>
        <dbReference type="EMBL" id="SEN21246.1"/>
    </source>
</evidence>
<dbReference type="EMBL" id="FOCO01000009">
    <property type="protein sequence ID" value="SEN21246.1"/>
    <property type="molecule type" value="Genomic_DNA"/>
</dbReference>
<feature type="signal peptide" evidence="1">
    <location>
        <begin position="1"/>
        <end position="19"/>
    </location>
</feature>
<dbReference type="OrthoDB" id="7859824at2"/>
<reference evidence="2 3" key="1">
    <citation type="submission" date="2016-10" db="EMBL/GenBank/DDBJ databases">
        <authorList>
            <person name="de Groot N.N."/>
        </authorList>
    </citation>
    <scope>NUCLEOTIDE SEQUENCE [LARGE SCALE GENOMIC DNA]</scope>
    <source>
        <strain evidence="2 3">CGMCC 1.10836</strain>
    </source>
</reference>
<proteinExistence type="predicted"/>
<dbReference type="STRING" id="1077947.SAMN05216227_100958"/>
<dbReference type="PROSITE" id="PS51257">
    <property type="entry name" value="PROKAR_LIPOPROTEIN"/>
    <property type="match status" value="1"/>
</dbReference>
<dbReference type="Proteomes" id="UP000183002">
    <property type="component" value="Unassembled WGS sequence"/>
</dbReference>
<gene>
    <name evidence="2" type="ORF">SAMN05216227_100958</name>
</gene>
<evidence type="ECO:0000256" key="1">
    <source>
        <dbReference type="SAM" id="SignalP"/>
    </source>
</evidence>
<organism evidence="2 3">
    <name type="scientific">Pseudorhodobacter antarcticus</name>
    <dbReference type="NCBI Taxonomy" id="1077947"/>
    <lineage>
        <taxon>Bacteria</taxon>
        <taxon>Pseudomonadati</taxon>
        <taxon>Pseudomonadota</taxon>
        <taxon>Alphaproteobacteria</taxon>
        <taxon>Rhodobacterales</taxon>
        <taxon>Paracoccaceae</taxon>
        <taxon>Pseudorhodobacter</taxon>
    </lineage>
</organism>
<dbReference type="AlphaFoldDB" id="A0A1H8EPC3"/>
<evidence type="ECO:0000313" key="3">
    <source>
        <dbReference type="Proteomes" id="UP000183002"/>
    </source>
</evidence>
<accession>A0A1H8EPC3</accession>
<sequence>MMKIVPLLCLALAACGAQPTPQMWGAERTDVTRDGRAYTVFQKDRRVEVIRLGWASPGDHQGIRATMIALIPEVTGCRLVESTLQGDSGEMRGRINCPKPK</sequence>
<name>A0A1H8EPC3_9RHOB</name>
<keyword evidence="3" id="KW-1185">Reference proteome</keyword>
<protein>
    <recommendedName>
        <fullName evidence="4">Lipoprotein</fullName>
    </recommendedName>
</protein>
<dbReference type="RefSeq" id="WP_050521145.1">
    <property type="nucleotide sequence ID" value="NZ_FOCO01000009.1"/>
</dbReference>
<evidence type="ECO:0008006" key="4">
    <source>
        <dbReference type="Google" id="ProtNLM"/>
    </source>
</evidence>
<keyword evidence="1" id="KW-0732">Signal</keyword>